<dbReference type="Proteomes" id="UP001140206">
    <property type="component" value="Chromosome 2"/>
</dbReference>
<keyword evidence="2" id="KW-1185">Reference proteome</keyword>
<comment type="caution">
    <text evidence="1">The sequence shown here is derived from an EMBL/GenBank/DDBJ whole genome shotgun (WGS) entry which is preliminary data.</text>
</comment>
<name>A0AAV8FNS3_9POAL</name>
<dbReference type="AlphaFoldDB" id="A0AAV8FNS3"/>
<dbReference type="InterPro" id="IPR032675">
    <property type="entry name" value="LRR_dom_sf"/>
</dbReference>
<gene>
    <name evidence="1" type="ORF">LUZ62_046124</name>
</gene>
<dbReference type="SUPFAM" id="SSF52058">
    <property type="entry name" value="L domain-like"/>
    <property type="match status" value="1"/>
</dbReference>
<dbReference type="Gene3D" id="3.80.10.10">
    <property type="entry name" value="Ribonuclease Inhibitor"/>
    <property type="match status" value="1"/>
</dbReference>
<protein>
    <submittedName>
        <fullName evidence="1">Disease resistance protein RPS5</fullName>
    </submittedName>
</protein>
<reference evidence="1" key="1">
    <citation type="submission" date="2022-08" db="EMBL/GenBank/DDBJ databases">
        <authorList>
            <person name="Marques A."/>
        </authorList>
    </citation>
    <scope>NUCLEOTIDE SEQUENCE</scope>
    <source>
        <strain evidence="1">RhyPub2mFocal</strain>
        <tissue evidence="1">Leaves</tissue>
    </source>
</reference>
<dbReference type="EMBL" id="JAMFTS010000002">
    <property type="protein sequence ID" value="KAJ4794878.1"/>
    <property type="molecule type" value="Genomic_DNA"/>
</dbReference>
<sequence length="148" mass="17357">MEGSHPKDVFPRLQYLEFRLCTQLTSISWVVNLPCIRELSLDCCSSVKQLIQIDELKSSGVEVSQYSFPSLKIIWLRTMELERISDPIISFPALEFLNVIGSILKELPFKYSNLPRKLKWIQGDEEWWNNIEMEDADKSSLQPFFKKR</sequence>
<proteinExistence type="predicted"/>
<organism evidence="1 2">
    <name type="scientific">Rhynchospora pubera</name>
    <dbReference type="NCBI Taxonomy" id="906938"/>
    <lineage>
        <taxon>Eukaryota</taxon>
        <taxon>Viridiplantae</taxon>
        <taxon>Streptophyta</taxon>
        <taxon>Embryophyta</taxon>
        <taxon>Tracheophyta</taxon>
        <taxon>Spermatophyta</taxon>
        <taxon>Magnoliopsida</taxon>
        <taxon>Liliopsida</taxon>
        <taxon>Poales</taxon>
        <taxon>Cyperaceae</taxon>
        <taxon>Cyperoideae</taxon>
        <taxon>Rhynchosporeae</taxon>
        <taxon>Rhynchospora</taxon>
    </lineage>
</organism>
<evidence type="ECO:0000313" key="1">
    <source>
        <dbReference type="EMBL" id="KAJ4794878.1"/>
    </source>
</evidence>
<accession>A0AAV8FNS3</accession>
<evidence type="ECO:0000313" key="2">
    <source>
        <dbReference type="Proteomes" id="UP001140206"/>
    </source>
</evidence>